<evidence type="ECO:0000313" key="1">
    <source>
        <dbReference type="EMBL" id="CDW26192.1"/>
    </source>
</evidence>
<reference evidence="1" key="1">
    <citation type="submission" date="2014-05" db="EMBL/GenBank/DDBJ databases">
        <authorList>
            <person name="Chronopoulou M."/>
        </authorList>
    </citation>
    <scope>NUCLEOTIDE SEQUENCE</scope>
    <source>
        <tissue evidence="1">Whole organism</tissue>
    </source>
</reference>
<proteinExistence type="predicted"/>
<accession>A0A0K2TKK8</accession>
<dbReference type="AlphaFoldDB" id="A0A0K2TKK8"/>
<protein>
    <submittedName>
        <fullName evidence="1">Uncharacterized protein</fullName>
    </submittedName>
</protein>
<organism evidence="1">
    <name type="scientific">Lepeophtheirus salmonis</name>
    <name type="common">Salmon louse</name>
    <name type="synonym">Caligus salmonis</name>
    <dbReference type="NCBI Taxonomy" id="72036"/>
    <lineage>
        <taxon>Eukaryota</taxon>
        <taxon>Metazoa</taxon>
        <taxon>Ecdysozoa</taxon>
        <taxon>Arthropoda</taxon>
        <taxon>Crustacea</taxon>
        <taxon>Multicrustacea</taxon>
        <taxon>Hexanauplia</taxon>
        <taxon>Copepoda</taxon>
        <taxon>Siphonostomatoida</taxon>
        <taxon>Caligidae</taxon>
        <taxon>Lepeophtheirus</taxon>
    </lineage>
</organism>
<dbReference type="EMBL" id="HACA01008831">
    <property type="protein sequence ID" value="CDW26192.1"/>
    <property type="molecule type" value="Transcribed_RNA"/>
</dbReference>
<name>A0A0K2TKK8_LEPSM</name>
<sequence>MYSLNLIPSVLYLATTLPRLFNWAIEAEKDWL</sequence>